<evidence type="ECO:0000256" key="10">
    <source>
        <dbReference type="ARBA" id="ARBA00044770"/>
    </source>
</evidence>
<feature type="transmembrane region" description="Helical" evidence="12">
    <location>
        <begin position="57"/>
        <end position="74"/>
    </location>
</feature>
<dbReference type="AlphaFoldDB" id="A0A6J7L2J6"/>
<evidence type="ECO:0000256" key="9">
    <source>
        <dbReference type="ARBA" id="ARBA00032370"/>
    </source>
</evidence>
<proteinExistence type="predicted"/>
<dbReference type="EC" id="2.4.99.28" evidence="10"/>
<evidence type="ECO:0000256" key="6">
    <source>
        <dbReference type="ARBA" id="ARBA00022984"/>
    </source>
</evidence>
<evidence type="ECO:0000256" key="2">
    <source>
        <dbReference type="ARBA" id="ARBA00022676"/>
    </source>
</evidence>
<evidence type="ECO:0000256" key="5">
    <source>
        <dbReference type="ARBA" id="ARBA00022960"/>
    </source>
</evidence>
<evidence type="ECO:0000256" key="3">
    <source>
        <dbReference type="ARBA" id="ARBA00022679"/>
    </source>
</evidence>
<dbReference type="GO" id="GO:0008360">
    <property type="term" value="P:regulation of cell shape"/>
    <property type="evidence" value="ECO:0007669"/>
    <property type="project" value="UniProtKB-KW"/>
</dbReference>
<dbReference type="PANTHER" id="PTHR30474">
    <property type="entry name" value="CELL CYCLE PROTEIN"/>
    <property type="match status" value="1"/>
</dbReference>
<gene>
    <name evidence="13" type="ORF">UFOPK3837_01126</name>
</gene>
<dbReference type="GO" id="GO:0051301">
    <property type="term" value="P:cell division"/>
    <property type="evidence" value="ECO:0007669"/>
    <property type="project" value="InterPro"/>
</dbReference>
<dbReference type="GO" id="GO:0008955">
    <property type="term" value="F:peptidoglycan glycosyltransferase activity"/>
    <property type="evidence" value="ECO:0007669"/>
    <property type="project" value="UniProtKB-EC"/>
</dbReference>
<dbReference type="Pfam" id="PF01098">
    <property type="entry name" value="FTSW_RODA_SPOVE"/>
    <property type="match status" value="1"/>
</dbReference>
<dbReference type="GO" id="GO:0015648">
    <property type="term" value="F:lipid-linked peptidoglycan transporter activity"/>
    <property type="evidence" value="ECO:0007669"/>
    <property type="project" value="TreeGrafter"/>
</dbReference>
<dbReference type="InterPro" id="IPR018365">
    <property type="entry name" value="Cell_cycle_FtsW-rel_CS"/>
</dbReference>
<evidence type="ECO:0000256" key="11">
    <source>
        <dbReference type="ARBA" id="ARBA00049902"/>
    </source>
</evidence>
<keyword evidence="6" id="KW-0573">Peptidoglycan synthesis</keyword>
<organism evidence="13">
    <name type="scientific">freshwater metagenome</name>
    <dbReference type="NCBI Taxonomy" id="449393"/>
    <lineage>
        <taxon>unclassified sequences</taxon>
        <taxon>metagenomes</taxon>
        <taxon>ecological metagenomes</taxon>
    </lineage>
</organism>
<keyword evidence="7 12" id="KW-1133">Transmembrane helix</keyword>
<evidence type="ECO:0000256" key="7">
    <source>
        <dbReference type="ARBA" id="ARBA00022989"/>
    </source>
</evidence>
<name>A0A6J7L2J6_9ZZZZ</name>
<reference evidence="13" key="1">
    <citation type="submission" date="2020-05" db="EMBL/GenBank/DDBJ databases">
        <authorList>
            <person name="Chiriac C."/>
            <person name="Salcher M."/>
            <person name="Ghai R."/>
            <person name="Kavagutti S V."/>
        </authorList>
    </citation>
    <scope>NUCLEOTIDE SEQUENCE</scope>
</reference>
<evidence type="ECO:0000313" key="13">
    <source>
        <dbReference type="EMBL" id="CAB4962241.1"/>
    </source>
</evidence>
<keyword evidence="4 12" id="KW-0812">Transmembrane</keyword>
<keyword evidence="5" id="KW-0133">Cell shape</keyword>
<dbReference type="PANTHER" id="PTHR30474:SF2">
    <property type="entry name" value="PEPTIDOGLYCAN GLYCOSYLTRANSFERASE FTSW-RELATED"/>
    <property type="match status" value="1"/>
</dbReference>
<dbReference type="InterPro" id="IPR001182">
    <property type="entry name" value="FtsW/RodA"/>
</dbReference>
<dbReference type="EMBL" id="CAFBNO010000084">
    <property type="protein sequence ID" value="CAB4962241.1"/>
    <property type="molecule type" value="Genomic_DNA"/>
</dbReference>
<protein>
    <recommendedName>
        <fullName evidence="10">peptidoglycan glycosyltransferase</fullName>
        <ecNumber evidence="10">2.4.99.28</ecNumber>
    </recommendedName>
    <alternativeName>
        <fullName evidence="9">Peptidoglycan polymerase</fullName>
    </alternativeName>
</protein>
<evidence type="ECO:0000256" key="12">
    <source>
        <dbReference type="SAM" id="Phobius"/>
    </source>
</evidence>
<dbReference type="GO" id="GO:0005886">
    <property type="term" value="C:plasma membrane"/>
    <property type="evidence" value="ECO:0007669"/>
    <property type="project" value="TreeGrafter"/>
</dbReference>
<feature type="transmembrane region" description="Helical" evidence="12">
    <location>
        <begin position="80"/>
        <end position="101"/>
    </location>
</feature>
<evidence type="ECO:0000256" key="8">
    <source>
        <dbReference type="ARBA" id="ARBA00023136"/>
    </source>
</evidence>
<dbReference type="GO" id="GO:0009252">
    <property type="term" value="P:peptidoglycan biosynthetic process"/>
    <property type="evidence" value="ECO:0007669"/>
    <property type="project" value="UniProtKB-KW"/>
</dbReference>
<evidence type="ECO:0000256" key="4">
    <source>
        <dbReference type="ARBA" id="ARBA00022692"/>
    </source>
</evidence>
<comment type="catalytic activity">
    <reaction evidence="11">
        <text>[GlcNAc-(1-&gt;4)-Mur2Ac(oyl-L-Ala-gamma-D-Glu-L-Lys-D-Ala-D-Ala)](n)-di-trans,octa-cis-undecaprenyl diphosphate + beta-D-GlcNAc-(1-&gt;4)-Mur2Ac(oyl-L-Ala-gamma-D-Glu-L-Lys-D-Ala-D-Ala)-di-trans,octa-cis-undecaprenyl diphosphate = [GlcNAc-(1-&gt;4)-Mur2Ac(oyl-L-Ala-gamma-D-Glu-L-Lys-D-Ala-D-Ala)](n+1)-di-trans,octa-cis-undecaprenyl diphosphate + di-trans,octa-cis-undecaprenyl diphosphate + H(+)</text>
        <dbReference type="Rhea" id="RHEA:23708"/>
        <dbReference type="Rhea" id="RHEA-COMP:9602"/>
        <dbReference type="Rhea" id="RHEA-COMP:9603"/>
        <dbReference type="ChEBI" id="CHEBI:15378"/>
        <dbReference type="ChEBI" id="CHEBI:58405"/>
        <dbReference type="ChEBI" id="CHEBI:60033"/>
        <dbReference type="ChEBI" id="CHEBI:78435"/>
        <dbReference type="EC" id="2.4.99.28"/>
    </reaction>
</comment>
<sequence length="287" mass="31840">MATVTFLGYSVNGNKNWINVFGVFNVQPSEIIKLTMILYLADYLAQREDQKDIQRTWVNPFATCIVAIGSVLWGKDLGTAMVMVAILVGVLTFAGLPRVWFWRFTGGLALLGWWALNLGGSRMGRINAWLHHDWPDPMQYNWQQDHAVWAFASGGITGTGLGNSQLKWSWIPESENDFIFAIIGEEGGLLFALVIVALFVWLTYNLLFAYENNMDPFSRYLVLGVMLWIGVQATINIAVVLGLLPVLGVPLPLMSAGGSSLIMLLCAVGLVLGAERQFGTLNLRRNR</sequence>
<keyword evidence="3" id="KW-0808">Transferase</keyword>
<keyword evidence="2" id="KW-0328">Glycosyltransferase</keyword>
<evidence type="ECO:0000256" key="1">
    <source>
        <dbReference type="ARBA" id="ARBA00004141"/>
    </source>
</evidence>
<comment type="subcellular location">
    <subcellularLocation>
        <location evidence="1">Membrane</location>
        <topology evidence="1">Multi-pass membrane protein</topology>
    </subcellularLocation>
</comment>
<dbReference type="GO" id="GO:0032153">
    <property type="term" value="C:cell division site"/>
    <property type="evidence" value="ECO:0007669"/>
    <property type="project" value="TreeGrafter"/>
</dbReference>
<feature type="transmembrane region" description="Helical" evidence="12">
    <location>
        <begin position="188"/>
        <end position="208"/>
    </location>
</feature>
<accession>A0A6J7L2J6</accession>
<feature type="transmembrane region" description="Helical" evidence="12">
    <location>
        <begin position="253"/>
        <end position="274"/>
    </location>
</feature>
<keyword evidence="8 12" id="KW-0472">Membrane</keyword>
<dbReference type="PROSITE" id="PS00428">
    <property type="entry name" value="FTSW_RODA_SPOVE"/>
    <property type="match status" value="1"/>
</dbReference>
<feature type="transmembrane region" description="Helical" evidence="12">
    <location>
        <begin position="220"/>
        <end position="247"/>
    </location>
</feature>